<dbReference type="SUPFAM" id="SSF50969">
    <property type="entry name" value="YVTN repeat-like/Quinoprotein amine dehydrogenase"/>
    <property type="match status" value="1"/>
</dbReference>
<comment type="caution">
    <text evidence="1">The sequence shown here is derived from an EMBL/GenBank/DDBJ whole genome shotgun (WGS) entry which is preliminary data.</text>
</comment>
<organism evidence="1 2">
    <name type="scientific">Lentzea sokolovensis</name>
    <dbReference type="NCBI Taxonomy" id="3095429"/>
    <lineage>
        <taxon>Bacteria</taxon>
        <taxon>Bacillati</taxon>
        <taxon>Actinomycetota</taxon>
        <taxon>Actinomycetes</taxon>
        <taxon>Pseudonocardiales</taxon>
        <taxon>Pseudonocardiaceae</taxon>
        <taxon>Lentzea</taxon>
    </lineage>
</organism>
<sequence length="212" mass="23740">MRRASRRQRWHTSFPFAFLPGGKAVAATSWNRLDVFDLTSGKVLTEREPDLDYFQGRLIPSPSGRWLVADGWVWHPVGVPRVFDVDTWLRDGGDPPYQDLADRFYAWDQPITWVTPHVVAVQRIGEDDEEMIDGVELYAVPGGRPMEPFAGPVGPMWGHEGLLYVAGADGLEVWDPERGARIGLVSGFRPTAHRDGTFVSLNDGVLDSFSFD</sequence>
<accession>A0ABU4VBA5</accession>
<keyword evidence="2" id="KW-1185">Reference proteome</keyword>
<dbReference type="RefSeq" id="WP_319981067.1">
    <property type="nucleotide sequence ID" value="NZ_JAXAVU010000017.1"/>
</dbReference>
<evidence type="ECO:0000313" key="1">
    <source>
        <dbReference type="EMBL" id="MDX8149081.1"/>
    </source>
</evidence>
<proteinExistence type="predicted"/>
<protein>
    <recommendedName>
        <fullName evidence="3">WD40 repeat domain-containing protein</fullName>
    </recommendedName>
</protein>
<dbReference type="Proteomes" id="UP001285352">
    <property type="component" value="Unassembled WGS sequence"/>
</dbReference>
<dbReference type="EMBL" id="JAXAVU010000017">
    <property type="protein sequence ID" value="MDX8149081.1"/>
    <property type="molecule type" value="Genomic_DNA"/>
</dbReference>
<dbReference type="InterPro" id="IPR011044">
    <property type="entry name" value="Quino_amine_DH_bsu"/>
</dbReference>
<evidence type="ECO:0008006" key="3">
    <source>
        <dbReference type="Google" id="ProtNLM"/>
    </source>
</evidence>
<reference evidence="1 2" key="2">
    <citation type="submission" date="2023-11" db="EMBL/GenBank/DDBJ databases">
        <authorList>
            <person name="Lara A.C."/>
            <person name="Chronakova A."/>
        </authorList>
    </citation>
    <scope>NUCLEOTIDE SEQUENCE [LARGE SCALE GENOMIC DNA]</scope>
    <source>
        <strain evidence="1 2">BCCO 10_0061</strain>
    </source>
</reference>
<reference evidence="1 2" key="1">
    <citation type="submission" date="2023-11" db="EMBL/GenBank/DDBJ databases">
        <title>Lentzea sokolovensis, sp. nov., Lentzea kristufkii, sp. nov., and Lentzea miocenensis, sp. nov., rare actinobacteria from Sokolov Coal Basin, Miocene lacustrine sediment, Czech Republic.</title>
        <authorList>
            <person name="Lara A."/>
            <person name="Kotroba L."/>
            <person name="Nouioui I."/>
            <person name="Neumann-Schaal M."/>
            <person name="Mast Y."/>
            <person name="Chronakova A."/>
        </authorList>
    </citation>
    <scope>NUCLEOTIDE SEQUENCE [LARGE SCALE GENOMIC DNA]</scope>
    <source>
        <strain evidence="1 2">BCCO 10_0061</strain>
    </source>
</reference>
<gene>
    <name evidence="1" type="ORF">SK854_43660</name>
</gene>
<evidence type="ECO:0000313" key="2">
    <source>
        <dbReference type="Proteomes" id="UP001285352"/>
    </source>
</evidence>
<name>A0ABU4VBA5_9PSEU</name>